<comment type="subcellular location">
    <subcellularLocation>
        <location evidence="1">Cell membrane</location>
        <topology evidence="1">Multi-pass membrane protein</topology>
    </subcellularLocation>
</comment>
<evidence type="ECO:0000313" key="8">
    <source>
        <dbReference type="EMBL" id="SFM48789.1"/>
    </source>
</evidence>
<dbReference type="RefSeq" id="WP_091935338.1">
    <property type="nucleotide sequence ID" value="NZ_FOUJ01000002.1"/>
</dbReference>
<accession>A0A1I4R999</accession>
<dbReference type="Proteomes" id="UP000198535">
    <property type="component" value="Unassembled WGS sequence"/>
</dbReference>
<evidence type="ECO:0000256" key="7">
    <source>
        <dbReference type="SAM" id="Phobius"/>
    </source>
</evidence>
<reference evidence="9" key="1">
    <citation type="submission" date="2016-10" db="EMBL/GenBank/DDBJ databases">
        <authorList>
            <person name="Varghese N."/>
            <person name="Submissions S."/>
        </authorList>
    </citation>
    <scope>NUCLEOTIDE SEQUENCE [LARGE SCALE GENOMIC DNA]</scope>
    <source>
        <strain evidence="9">Mob M</strain>
    </source>
</reference>
<dbReference type="OrthoDB" id="214119at2157"/>
<dbReference type="InterPro" id="IPR052031">
    <property type="entry name" value="Membrane_Transporter-Flippase"/>
</dbReference>
<gene>
    <name evidence="8" type="ORF">SAMN04488696_1440</name>
</gene>
<keyword evidence="6 7" id="KW-0472">Membrane</keyword>
<dbReference type="GO" id="GO:0005886">
    <property type="term" value="C:plasma membrane"/>
    <property type="evidence" value="ECO:0007669"/>
    <property type="project" value="UniProtKB-SubCell"/>
</dbReference>
<feature type="transmembrane region" description="Helical" evidence="7">
    <location>
        <begin position="376"/>
        <end position="399"/>
    </location>
</feature>
<keyword evidence="9" id="KW-1185">Reference proteome</keyword>
<dbReference type="CDD" id="cd13147">
    <property type="entry name" value="MATE_MJ0709_like"/>
    <property type="match status" value="1"/>
</dbReference>
<feature type="transmembrane region" description="Helical" evidence="7">
    <location>
        <begin position="262"/>
        <end position="283"/>
    </location>
</feature>
<organism evidence="8 9">
    <name type="scientific">Methanolobus profundi</name>
    <dbReference type="NCBI Taxonomy" id="487685"/>
    <lineage>
        <taxon>Archaea</taxon>
        <taxon>Methanobacteriati</taxon>
        <taxon>Methanobacteriota</taxon>
        <taxon>Stenosarchaea group</taxon>
        <taxon>Methanomicrobia</taxon>
        <taxon>Methanosarcinales</taxon>
        <taxon>Methanosarcinaceae</taxon>
        <taxon>Methanolobus</taxon>
    </lineage>
</organism>
<dbReference type="STRING" id="487685.SAMN04488696_1440"/>
<evidence type="ECO:0000256" key="1">
    <source>
        <dbReference type="ARBA" id="ARBA00004651"/>
    </source>
</evidence>
<feature type="transmembrane region" description="Helical" evidence="7">
    <location>
        <begin position="211"/>
        <end position="232"/>
    </location>
</feature>
<dbReference type="InterPro" id="IPR002528">
    <property type="entry name" value="MATE_fam"/>
</dbReference>
<sequence length="485" mass="52088">MADKNNGNEAGVKPGYVRSTSGMKALLGDPKKAMIKLALPMMLGMSIQTLYNLVDTFWVSGLGADALAAVGFVFPFFFVIIALSNGLGVGAGSAISRRLGSKDKVGADNVAVHTMILMVLLSAAFTIPLYIFAEPIFVLIGAGKTAGMASEYGRIIFGGSILLFFTNVANAILRSEGDTKRAMNALIFGSVLNIILDPIFIYKLGMGVSGAAWATVLSMGVTSVMMASWLFFKKDTYLSFDFKDFRFGTDILRDIFKVGIPAAVQQTSMALMMLVMNVIIIAVSDTDGVAVYTVGWRVVTIAIAPLIGVSTAVVTLSGFAYGEGSYDKVSFSHIYSMKVGLLVETGIAILTFVFAPQIATVFTLSDSAAHITDDLIVFLRIICIFYPMVSLGMLSSALFQGVGKGLNALLATILRALIFVPIFAVFFAFSLDMGLIGIWWGMVIGNAMGSMFIFLWARAYVTKLLRSGIAIDVPHKLPEHEELRV</sequence>
<dbReference type="GO" id="GO:0042910">
    <property type="term" value="F:xenobiotic transmembrane transporter activity"/>
    <property type="evidence" value="ECO:0007669"/>
    <property type="project" value="InterPro"/>
</dbReference>
<dbReference type="PANTHER" id="PTHR43549:SF2">
    <property type="entry name" value="MULTIDRUG RESISTANCE PROTEIN NORM-RELATED"/>
    <property type="match status" value="1"/>
</dbReference>
<feature type="transmembrane region" description="Helical" evidence="7">
    <location>
        <begin position="152"/>
        <end position="173"/>
    </location>
</feature>
<name>A0A1I4R999_9EURY</name>
<keyword evidence="4 7" id="KW-0812">Transmembrane</keyword>
<evidence type="ECO:0000256" key="2">
    <source>
        <dbReference type="ARBA" id="ARBA00022448"/>
    </source>
</evidence>
<feature type="transmembrane region" description="Helical" evidence="7">
    <location>
        <begin position="437"/>
        <end position="457"/>
    </location>
</feature>
<protein>
    <submittedName>
        <fullName evidence="8">Putative efflux protein, MATE family</fullName>
    </submittedName>
</protein>
<keyword evidence="2" id="KW-0813">Transport</keyword>
<dbReference type="GO" id="GO:0015297">
    <property type="term" value="F:antiporter activity"/>
    <property type="evidence" value="ECO:0007669"/>
    <property type="project" value="InterPro"/>
</dbReference>
<feature type="transmembrane region" description="Helical" evidence="7">
    <location>
        <begin position="295"/>
        <end position="321"/>
    </location>
</feature>
<dbReference type="Pfam" id="PF01554">
    <property type="entry name" value="MatE"/>
    <property type="match status" value="2"/>
</dbReference>
<feature type="transmembrane region" description="Helical" evidence="7">
    <location>
        <begin position="406"/>
        <end position="431"/>
    </location>
</feature>
<feature type="transmembrane region" description="Helical" evidence="7">
    <location>
        <begin position="66"/>
        <end position="89"/>
    </location>
</feature>
<proteinExistence type="predicted"/>
<evidence type="ECO:0000256" key="4">
    <source>
        <dbReference type="ARBA" id="ARBA00022692"/>
    </source>
</evidence>
<dbReference type="EMBL" id="FOUJ01000002">
    <property type="protein sequence ID" value="SFM48789.1"/>
    <property type="molecule type" value="Genomic_DNA"/>
</dbReference>
<dbReference type="NCBIfam" id="TIGR00797">
    <property type="entry name" value="matE"/>
    <property type="match status" value="1"/>
</dbReference>
<feature type="transmembrane region" description="Helical" evidence="7">
    <location>
        <begin position="185"/>
        <end position="205"/>
    </location>
</feature>
<evidence type="ECO:0000256" key="5">
    <source>
        <dbReference type="ARBA" id="ARBA00022989"/>
    </source>
</evidence>
<evidence type="ECO:0000256" key="3">
    <source>
        <dbReference type="ARBA" id="ARBA00022475"/>
    </source>
</evidence>
<feature type="transmembrane region" description="Helical" evidence="7">
    <location>
        <begin position="33"/>
        <end position="54"/>
    </location>
</feature>
<feature type="transmembrane region" description="Helical" evidence="7">
    <location>
        <begin position="341"/>
        <end position="364"/>
    </location>
</feature>
<keyword evidence="3" id="KW-1003">Cell membrane</keyword>
<dbReference type="PANTHER" id="PTHR43549">
    <property type="entry name" value="MULTIDRUG RESISTANCE PROTEIN YPNP-RELATED"/>
    <property type="match status" value="1"/>
</dbReference>
<evidence type="ECO:0000313" key="9">
    <source>
        <dbReference type="Proteomes" id="UP000198535"/>
    </source>
</evidence>
<evidence type="ECO:0000256" key="6">
    <source>
        <dbReference type="ARBA" id="ARBA00023136"/>
    </source>
</evidence>
<dbReference type="PIRSF" id="PIRSF006603">
    <property type="entry name" value="DinF"/>
    <property type="match status" value="1"/>
</dbReference>
<keyword evidence="5 7" id="KW-1133">Transmembrane helix</keyword>
<dbReference type="AlphaFoldDB" id="A0A1I4R999"/>
<feature type="transmembrane region" description="Helical" evidence="7">
    <location>
        <begin position="110"/>
        <end position="132"/>
    </location>
</feature>
<dbReference type="InterPro" id="IPR048279">
    <property type="entry name" value="MdtK-like"/>
</dbReference>